<gene>
    <name evidence="2" type="ORF">PGLA1383_LOCUS25555</name>
    <name evidence="3" type="ORF">PGLA1383_LOCUS55674</name>
</gene>
<evidence type="ECO:0000313" key="4">
    <source>
        <dbReference type="Proteomes" id="UP000654075"/>
    </source>
</evidence>
<dbReference type="EMBL" id="CAJNNV010032752">
    <property type="protein sequence ID" value="CAE8640946.1"/>
    <property type="molecule type" value="Genomic_DNA"/>
</dbReference>
<evidence type="ECO:0000313" key="2">
    <source>
        <dbReference type="EMBL" id="CAE8607634.1"/>
    </source>
</evidence>
<feature type="compositionally biased region" description="Low complexity" evidence="1">
    <location>
        <begin position="71"/>
        <end position="99"/>
    </location>
</feature>
<comment type="caution">
    <text evidence="3">The sequence shown here is derived from an EMBL/GenBank/DDBJ whole genome shotgun (WGS) entry which is preliminary data.</text>
</comment>
<feature type="compositionally biased region" description="Polar residues" evidence="1">
    <location>
        <begin position="8"/>
        <end position="21"/>
    </location>
</feature>
<dbReference type="Proteomes" id="UP000654075">
    <property type="component" value="Unassembled WGS sequence"/>
</dbReference>
<name>A0A813HRJ0_POLGL</name>
<proteinExistence type="predicted"/>
<keyword evidence="4" id="KW-1185">Reference proteome</keyword>
<accession>A0A813HRJ0</accession>
<evidence type="ECO:0000313" key="3">
    <source>
        <dbReference type="EMBL" id="CAE8640946.1"/>
    </source>
</evidence>
<feature type="region of interest" description="Disordered" evidence="1">
    <location>
        <begin position="67"/>
        <end position="99"/>
    </location>
</feature>
<evidence type="ECO:0000256" key="1">
    <source>
        <dbReference type="SAM" id="MobiDB-lite"/>
    </source>
</evidence>
<protein>
    <submittedName>
        <fullName evidence="3">Uncharacterized protein</fullName>
    </submittedName>
</protein>
<sequence>MGAPGFPNSVTAAVGTTNNIAQRKRSGPTKYFLGLSSMLLLQQQHRPKQGAHLADYKRALRLFHVISSTYKPTNQQQPQTNKQTNKQQTQSQTSKKPNK</sequence>
<dbReference type="AlphaFoldDB" id="A0A813HRJ0"/>
<organism evidence="3 4">
    <name type="scientific">Polarella glacialis</name>
    <name type="common">Dinoflagellate</name>
    <dbReference type="NCBI Taxonomy" id="89957"/>
    <lineage>
        <taxon>Eukaryota</taxon>
        <taxon>Sar</taxon>
        <taxon>Alveolata</taxon>
        <taxon>Dinophyceae</taxon>
        <taxon>Suessiales</taxon>
        <taxon>Suessiaceae</taxon>
        <taxon>Polarella</taxon>
    </lineage>
</organism>
<reference evidence="3" key="1">
    <citation type="submission" date="2021-02" db="EMBL/GenBank/DDBJ databases">
        <authorList>
            <person name="Dougan E. K."/>
            <person name="Rhodes N."/>
            <person name="Thang M."/>
            <person name="Chan C."/>
        </authorList>
    </citation>
    <scope>NUCLEOTIDE SEQUENCE</scope>
</reference>
<dbReference type="EMBL" id="CAJNNV010021907">
    <property type="protein sequence ID" value="CAE8607634.1"/>
    <property type="molecule type" value="Genomic_DNA"/>
</dbReference>
<feature type="region of interest" description="Disordered" evidence="1">
    <location>
        <begin position="1"/>
        <end position="26"/>
    </location>
</feature>